<keyword evidence="4 6" id="KW-1133">Transmembrane helix</keyword>
<feature type="transmembrane region" description="Helical" evidence="6">
    <location>
        <begin position="81"/>
        <end position="102"/>
    </location>
</feature>
<evidence type="ECO:0000256" key="5">
    <source>
        <dbReference type="ARBA" id="ARBA00023136"/>
    </source>
</evidence>
<feature type="transmembrane region" description="Helical" evidence="6">
    <location>
        <begin position="264"/>
        <end position="288"/>
    </location>
</feature>
<evidence type="ECO:0000256" key="3">
    <source>
        <dbReference type="ARBA" id="ARBA00022692"/>
    </source>
</evidence>
<feature type="transmembrane region" description="Helical" evidence="6">
    <location>
        <begin position="388"/>
        <end position="412"/>
    </location>
</feature>
<proteinExistence type="predicted"/>
<dbReference type="EMBL" id="MLJW01000040">
    <property type="protein sequence ID" value="OIR07004.1"/>
    <property type="molecule type" value="Genomic_DNA"/>
</dbReference>
<dbReference type="InterPro" id="IPR002797">
    <property type="entry name" value="Polysacc_synth"/>
</dbReference>
<evidence type="ECO:0000313" key="7">
    <source>
        <dbReference type="EMBL" id="OIR07004.1"/>
    </source>
</evidence>
<feature type="transmembrane region" description="Helical" evidence="6">
    <location>
        <begin position="139"/>
        <end position="158"/>
    </location>
</feature>
<dbReference type="InterPro" id="IPR050833">
    <property type="entry name" value="Poly_Biosynth_Transport"/>
</dbReference>
<keyword evidence="2" id="KW-1003">Cell membrane</keyword>
<name>A0A1J5SZH1_9ZZZZ</name>
<protein>
    <submittedName>
        <fullName evidence="7">Polysaccharide biosynthesis protein</fullName>
    </submittedName>
</protein>
<feature type="transmembrane region" description="Helical" evidence="6">
    <location>
        <begin position="418"/>
        <end position="438"/>
    </location>
</feature>
<evidence type="ECO:0000256" key="2">
    <source>
        <dbReference type="ARBA" id="ARBA00022475"/>
    </source>
</evidence>
<organism evidence="7">
    <name type="scientific">mine drainage metagenome</name>
    <dbReference type="NCBI Taxonomy" id="410659"/>
    <lineage>
        <taxon>unclassified sequences</taxon>
        <taxon>metagenomes</taxon>
        <taxon>ecological metagenomes</taxon>
    </lineage>
</organism>
<dbReference type="PANTHER" id="PTHR30250">
    <property type="entry name" value="PST FAMILY PREDICTED COLANIC ACID TRANSPORTER"/>
    <property type="match status" value="1"/>
</dbReference>
<dbReference type="PANTHER" id="PTHR30250:SF11">
    <property type="entry name" value="O-ANTIGEN TRANSPORTER-RELATED"/>
    <property type="match status" value="1"/>
</dbReference>
<dbReference type="AlphaFoldDB" id="A0A1J5SZH1"/>
<sequence length="457" mass="51993">MTWIAVSDMGIGMALSRSLIRINTSNQIVNIAHERNRLLSTSFFIFLSGSFIFLLLSLFFYPLSIKLFSIQNKNMFDYTLTYFITSAAGAVSLPLSIYGGVLESFQKIALNRNISTFTNVINILMSIILVFIFKNIVALALALLFSVLLRYVVSLFFANKLIETKISFNLYSRKYTKDLFSYGGYFQIGKIANTVATNTDNIFISTYIGAAIVPSYTFTSKLYQIFGIVIASKIPTTLFSGVSQLVDEKRFEKIDNIFQSIMRILFRIALFTASFAFFFNSTFVELWVGKSNYAGNNVNIILVYLILFETIFRGTSALIYAYGDLRNWAFVTILETILNITLSLLFVKSWGIVGLLVATAISRTLTSGVYIVIFFWKKRFLTIQLLHKILIILFKSIPTILVFFVFFIYTLINSWSQLLIVVLVGFVMNILIFDFSIISKNRNQKISIILLEIIKNT</sequence>
<feature type="transmembrane region" description="Helical" evidence="6">
    <location>
        <begin position="43"/>
        <end position="61"/>
    </location>
</feature>
<keyword evidence="5 6" id="KW-0472">Membrane</keyword>
<feature type="transmembrane region" description="Helical" evidence="6">
    <location>
        <begin position="328"/>
        <end position="346"/>
    </location>
</feature>
<dbReference type="GO" id="GO:0005886">
    <property type="term" value="C:plasma membrane"/>
    <property type="evidence" value="ECO:0007669"/>
    <property type="project" value="UniProtKB-SubCell"/>
</dbReference>
<accession>A0A1J5SZH1</accession>
<feature type="transmembrane region" description="Helical" evidence="6">
    <location>
        <begin position="352"/>
        <end position="376"/>
    </location>
</feature>
<feature type="transmembrane region" description="Helical" evidence="6">
    <location>
        <begin position="114"/>
        <end position="133"/>
    </location>
</feature>
<evidence type="ECO:0000256" key="6">
    <source>
        <dbReference type="SAM" id="Phobius"/>
    </source>
</evidence>
<gene>
    <name evidence="7" type="ORF">GALL_109110</name>
</gene>
<keyword evidence="3 6" id="KW-0812">Transmembrane</keyword>
<reference evidence="7" key="1">
    <citation type="submission" date="2016-10" db="EMBL/GenBank/DDBJ databases">
        <title>Sequence of Gallionella enrichment culture.</title>
        <authorList>
            <person name="Poehlein A."/>
            <person name="Muehling M."/>
            <person name="Daniel R."/>
        </authorList>
    </citation>
    <scope>NUCLEOTIDE SEQUENCE</scope>
</reference>
<comment type="caution">
    <text evidence="7">The sequence shown here is derived from an EMBL/GenBank/DDBJ whole genome shotgun (WGS) entry which is preliminary data.</text>
</comment>
<dbReference type="Pfam" id="PF01943">
    <property type="entry name" value="Polysacc_synt"/>
    <property type="match status" value="1"/>
</dbReference>
<comment type="subcellular location">
    <subcellularLocation>
        <location evidence="1">Cell membrane</location>
        <topology evidence="1">Multi-pass membrane protein</topology>
    </subcellularLocation>
</comment>
<evidence type="ECO:0000256" key="1">
    <source>
        <dbReference type="ARBA" id="ARBA00004651"/>
    </source>
</evidence>
<evidence type="ECO:0000256" key="4">
    <source>
        <dbReference type="ARBA" id="ARBA00022989"/>
    </source>
</evidence>
<feature type="transmembrane region" description="Helical" evidence="6">
    <location>
        <begin position="300"/>
        <end position="321"/>
    </location>
</feature>